<evidence type="ECO:0000313" key="3">
    <source>
        <dbReference type="Proteomes" id="UP001501153"/>
    </source>
</evidence>
<dbReference type="Pfam" id="PF10825">
    <property type="entry name" value="DUF2752"/>
    <property type="match status" value="1"/>
</dbReference>
<gene>
    <name evidence="2" type="ORF">GCM10023185_03390</name>
</gene>
<dbReference type="EMBL" id="BAABGZ010000008">
    <property type="protein sequence ID" value="GAA4347951.1"/>
    <property type="molecule type" value="Genomic_DNA"/>
</dbReference>
<protein>
    <submittedName>
        <fullName evidence="2">DUF2752 domain-containing protein</fullName>
    </submittedName>
</protein>
<dbReference type="RefSeq" id="WP_345233231.1">
    <property type="nucleotide sequence ID" value="NZ_BAABGZ010000008.1"/>
</dbReference>
<reference evidence="3" key="1">
    <citation type="journal article" date="2019" name="Int. J. Syst. Evol. Microbiol.">
        <title>The Global Catalogue of Microorganisms (GCM) 10K type strain sequencing project: providing services to taxonomists for standard genome sequencing and annotation.</title>
        <authorList>
            <consortium name="The Broad Institute Genomics Platform"/>
            <consortium name="The Broad Institute Genome Sequencing Center for Infectious Disease"/>
            <person name="Wu L."/>
            <person name="Ma J."/>
        </authorList>
    </citation>
    <scope>NUCLEOTIDE SEQUENCE [LARGE SCALE GENOMIC DNA]</scope>
    <source>
        <strain evidence="3">JCM 17923</strain>
    </source>
</reference>
<proteinExistence type="predicted"/>
<evidence type="ECO:0000313" key="2">
    <source>
        <dbReference type="EMBL" id="GAA4347951.1"/>
    </source>
</evidence>
<accession>A0ABP8HZ75</accession>
<feature type="transmembrane region" description="Helical" evidence="1">
    <location>
        <begin position="7"/>
        <end position="24"/>
    </location>
</feature>
<name>A0ABP8HZ75_9BACT</name>
<feature type="transmembrane region" description="Helical" evidence="1">
    <location>
        <begin position="64"/>
        <end position="83"/>
    </location>
</feature>
<sequence>MSGHKRLMGAVLLGLGLMALYFTLDPARYPFPRCPFNLLTGLYCPGCGSQRATHALLHGQVARAAGLNLLAVAFLPVLALGAIDGARAWLTGRPRRLALLYQPWLGWLAVTLTVAFAVVRNLPGPLGNWLAP</sequence>
<organism evidence="2 3">
    <name type="scientific">Hymenobacter saemangeumensis</name>
    <dbReference type="NCBI Taxonomy" id="1084522"/>
    <lineage>
        <taxon>Bacteria</taxon>
        <taxon>Pseudomonadati</taxon>
        <taxon>Bacteroidota</taxon>
        <taxon>Cytophagia</taxon>
        <taxon>Cytophagales</taxon>
        <taxon>Hymenobacteraceae</taxon>
        <taxon>Hymenobacter</taxon>
    </lineage>
</organism>
<dbReference type="Proteomes" id="UP001501153">
    <property type="component" value="Unassembled WGS sequence"/>
</dbReference>
<keyword evidence="1" id="KW-0812">Transmembrane</keyword>
<feature type="transmembrane region" description="Helical" evidence="1">
    <location>
        <begin position="104"/>
        <end position="122"/>
    </location>
</feature>
<comment type="caution">
    <text evidence="2">The sequence shown here is derived from an EMBL/GenBank/DDBJ whole genome shotgun (WGS) entry which is preliminary data.</text>
</comment>
<keyword evidence="1" id="KW-0472">Membrane</keyword>
<evidence type="ECO:0000256" key="1">
    <source>
        <dbReference type="SAM" id="Phobius"/>
    </source>
</evidence>
<dbReference type="InterPro" id="IPR021215">
    <property type="entry name" value="DUF2752"/>
</dbReference>
<keyword evidence="1" id="KW-1133">Transmembrane helix</keyword>
<keyword evidence="3" id="KW-1185">Reference proteome</keyword>